<dbReference type="GO" id="GO:0030272">
    <property type="term" value="F:5-formyltetrahydrofolate cyclo-ligase activity"/>
    <property type="evidence" value="ECO:0007669"/>
    <property type="project" value="UniProtKB-EC"/>
</dbReference>
<evidence type="ECO:0000313" key="6">
    <source>
        <dbReference type="EMBL" id="MBD3689119.1"/>
    </source>
</evidence>
<dbReference type="GO" id="GO:0009396">
    <property type="term" value="P:folic acid-containing compound biosynthetic process"/>
    <property type="evidence" value="ECO:0007669"/>
    <property type="project" value="TreeGrafter"/>
</dbReference>
<dbReference type="RefSeq" id="WP_191071190.1">
    <property type="nucleotide sequence ID" value="NZ_CP060506.1"/>
</dbReference>
<feature type="binding site" evidence="4">
    <location>
        <position position="60"/>
    </location>
    <ligand>
        <name>substrate</name>
    </ligand>
</feature>
<keyword evidence="2 4" id="KW-0547">Nucleotide-binding</keyword>
<proteinExistence type="inferred from homology"/>
<protein>
    <recommendedName>
        <fullName evidence="5">5-formyltetrahydrofolate cyclo-ligase</fullName>
        <ecNumber evidence="5">6.3.3.2</ecNumber>
    </recommendedName>
</protein>
<comment type="caution">
    <text evidence="6">The sequence shown here is derived from an EMBL/GenBank/DDBJ whole genome shotgun (WGS) entry which is preliminary data.</text>
</comment>
<organism evidence="6 7">
    <name type="scientific">Nanchangia anserum</name>
    <dbReference type="NCBI Taxonomy" id="2692125"/>
    <lineage>
        <taxon>Bacteria</taxon>
        <taxon>Bacillati</taxon>
        <taxon>Actinomycetota</taxon>
        <taxon>Actinomycetes</taxon>
        <taxon>Actinomycetales</taxon>
        <taxon>Actinomycetaceae</taxon>
        <taxon>Nanchangia</taxon>
    </lineage>
</organism>
<dbReference type="SUPFAM" id="SSF100950">
    <property type="entry name" value="NagB/RpiA/CoA transferase-like"/>
    <property type="match status" value="1"/>
</dbReference>
<dbReference type="InterPro" id="IPR002698">
    <property type="entry name" value="FTHF_cligase"/>
</dbReference>
<sequence>MSSSPSDVAAAKAARRRAVRARRAAADLTPAEYAHSDTAVASHVCSLADQLAARRIATYLSYGTEMPTGALNRALAPLRPWVPRPGCSGAIAWCRPPLPWWSAPVGCDERAVARVGPELPRASEAEVAAIDLCILPALAVDRRGVRLGQGGGWYDRALMAMPQAFVVALVWGNDVVDALPCEAFDRRVDAWITPEGLAVPTPR</sequence>
<dbReference type="PANTHER" id="PTHR23407:SF1">
    <property type="entry name" value="5-FORMYLTETRAHYDROFOLATE CYCLO-LIGASE"/>
    <property type="match status" value="1"/>
</dbReference>
<keyword evidence="6" id="KW-0436">Ligase</keyword>
<dbReference type="GO" id="GO:0046872">
    <property type="term" value="F:metal ion binding"/>
    <property type="evidence" value="ECO:0007669"/>
    <property type="project" value="UniProtKB-KW"/>
</dbReference>
<comment type="cofactor">
    <cofactor evidence="5">
        <name>Mg(2+)</name>
        <dbReference type="ChEBI" id="CHEBI:18420"/>
    </cofactor>
</comment>
<comment type="catalytic activity">
    <reaction evidence="5">
        <text>(6S)-5-formyl-5,6,7,8-tetrahydrofolate + ATP = (6R)-5,10-methenyltetrahydrofolate + ADP + phosphate</text>
        <dbReference type="Rhea" id="RHEA:10488"/>
        <dbReference type="ChEBI" id="CHEBI:30616"/>
        <dbReference type="ChEBI" id="CHEBI:43474"/>
        <dbReference type="ChEBI" id="CHEBI:57455"/>
        <dbReference type="ChEBI" id="CHEBI:57457"/>
        <dbReference type="ChEBI" id="CHEBI:456216"/>
        <dbReference type="EC" id="6.3.3.2"/>
    </reaction>
</comment>
<dbReference type="InterPro" id="IPR024185">
    <property type="entry name" value="FTHF_cligase-like_sf"/>
</dbReference>
<evidence type="ECO:0000256" key="5">
    <source>
        <dbReference type="RuleBase" id="RU361279"/>
    </source>
</evidence>
<dbReference type="EC" id="6.3.3.2" evidence="5"/>
<dbReference type="EMBL" id="JACRUO010000001">
    <property type="protein sequence ID" value="MBD3689119.1"/>
    <property type="molecule type" value="Genomic_DNA"/>
</dbReference>
<keyword evidence="5" id="KW-0479">Metal-binding</keyword>
<comment type="similarity">
    <text evidence="1 5">Belongs to the 5-formyltetrahydrofolate cyclo-ligase family.</text>
</comment>
<dbReference type="GO" id="GO:0035999">
    <property type="term" value="P:tetrahydrofolate interconversion"/>
    <property type="evidence" value="ECO:0007669"/>
    <property type="project" value="TreeGrafter"/>
</dbReference>
<gene>
    <name evidence="6" type="ORF">H8R10_02580</name>
</gene>
<evidence type="ECO:0000256" key="1">
    <source>
        <dbReference type="ARBA" id="ARBA00010638"/>
    </source>
</evidence>
<feature type="binding site" evidence="4">
    <location>
        <begin position="146"/>
        <end position="154"/>
    </location>
    <ligand>
        <name>ATP</name>
        <dbReference type="ChEBI" id="CHEBI:30616"/>
    </ligand>
</feature>
<dbReference type="AlphaFoldDB" id="A0A8I0GFK2"/>
<feature type="binding site" evidence="4">
    <location>
        <position position="65"/>
    </location>
    <ligand>
        <name>substrate</name>
    </ligand>
</feature>
<evidence type="ECO:0000313" key="7">
    <source>
        <dbReference type="Proteomes" id="UP000627538"/>
    </source>
</evidence>
<evidence type="ECO:0000256" key="4">
    <source>
        <dbReference type="PIRSR" id="PIRSR006806-1"/>
    </source>
</evidence>
<evidence type="ECO:0000256" key="2">
    <source>
        <dbReference type="ARBA" id="ARBA00022741"/>
    </source>
</evidence>
<dbReference type="Proteomes" id="UP000627538">
    <property type="component" value="Unassembled WGS sequence"/>
</dbReference>
<keyword evidence="5" id="KW-0460">Magnesium</keyword>
<dbReference type="NCBIfam" id="TIGR02727">
    <property type="entry name" value="MTHFS_bact"/>
    <property type="match status" value="1"/>
</dbReference>
<dbReference type="PANTHER" id="PTHR23407">
    <property type="entry name" value="ATPASE INHIBITOR/5-FORMYLTETRAHYDROFOLATE CYCLO-LIGASE"/>
    <property type="match status" value="1"/>
</dbReference>
<dbReference type="Gene3D" id="3.40.50.10420">
    <property type="entry name" value="NagB/RpiA/CoA transferase-like"/>
    <property type="match status" value="1"/>
</dbReference>
<accession>A0A8I0GFK2</accession>
<reference evidence="6 7" key="1">
    <citation type="submission" date="2020-08" db="EMBL/GenBank/DDBJ databases">
        <title>Winkia gen. nov., sp. nov., isolated from faeces of the Anser albifrons in China.</title>
        <authorList>
            <person name="Liu Q."/>
        </authorList>
    </citation>
    <scope>NUCLEOTIDE SEQUENCE [LARGE SCALE GENOMIC DNA]</scope>
    <source>
        <strain evidence="6 7">C62</strain>
    </source>
</reference>
<keyword evidence="3 4" id="KW-0067">ATP-binding</keyword>
<dbReference type="GO" id="GO:0005524">
    <property type="term" value="F:ATP binding"/>
    <property type="evidence" value="ECO:0007669"/>
    <property type="project" value="UniProtKB-KW"/>
</dbReference>
<dbReference type="PIRSF" id="PIRSF006806">
    <property type="entry name" value="FTHF_cligase"/>
    <property type="match status" value="1"/>
</dbReference>
<evidence type="ECO:0000256" key="3">
    <source>
        <dbReference type="ARBA" id="ARBA00022840"/>
    </source>
</evidence>
<name>A0A8I0GFK2_9ACTO</name>
<keyword evidence="7" id="KW-1185">Reference proteome</keyword>
<dbReference type="InterPro" id="IPR037171">
    <property type="entry name" value="NagB/RpiA_transferase-like"/>
</dbReference>
<dbReference type="Pfam" id="PF01812">
    <property type="entry name" value="5-FTHF_cyc-lig"/>
    <property type="match status" value="1"/>
</dbReference>